<protein>
    <submittedName>
        <fullName evidence="8">Transcriptional regulator WAR1</fullName>
    </submittedName>
</protein>
<dbReference type="InterPro" id="IPR051089">
    <property type="entry name" value="prtT"/>
</dbReference>
<dbReference type="AlphaFoldDB" id="A0AA38RME5"/>
<comment type="subcellular location">
    <subcellularLocation>
        <location evidence="1">Nucleus</location>
    </subcellularLocation>
</comment>
<evidence type="ECO:0000256" key="1">
    <source>
        <dbReference type="ARBA" id="ARBA00004123"/>
    </source>
</evidence>
<name>A0AA38RME5_9PEZI</name>
<dbReference type="PANTHER" id="PTHR31845">
    <property type="entry name" value="FINGER DOMAIN PROTEIN, PUTATIVE-RELATED"/>
    <property type="match status" value="1"/>
</dbReference>
<dbReference type="GO" id="GO:0008270">
    <property type="term" value="F:zinc ion binding"/>
    <property type="evidence" value="ECO:0007669"/>
    <property type="project" value="InterPro"/>
</dbReference>
<sequence length="650" mass="72571">MSTPASGESPHASPEVQKYRPRACQSCARSKMRCVWPSEPGASPCQRCAKIKAPCTLPELNPRKKRGPSTRVGQLEEKIDGIMSLLNASQQIQQNSQTPTPESNRSGIQSLLNPMVEAPGPQDLPEPPAPASFSRLAPPPSVTTDASTPHIPHSVAVEYVEIIPGFQMGFDEADRALNLYRSVYTPYFPFVPVPVMTSAYDLYTRSPLLFRVIIQATAPQSAAVQREARVWFRQYLAQHVVVEQERRLEILQAILVHLAWGDFYFYFQSEATHLIHLAVSLVVELGLSKAPTALRRAPYSLIQEAVRSLPSLRAREEHTFDDMRAMLGCFFLVSVVSSLFRRMHSIPYTSYMGHCCDALQNAQEYDSDKFLVALVRMQGLLGRIADISPGPDVDSVEPRVAYAPFHMAMASIRKELDALVENQPPEVECNVLLWTHYHGVVTRLYEPAIYARPTVRPGESETFMRTEALWSCLRSLENFFAAYATIPLDNLGSSPLVATAQLSFAIVTATRLLFLDDSGWDVTTARKSYDFSAMCKHLCERFDEADRMAQTLARRRKYLDDDKTMLSMYRDKLRWIRHWYITKTASPFEGSAAAAGNPAATSAVPGSSGGGQAMDLDQEAAFMQSFELDESFWQGLMDFDGRATWAGLAD</sequence>
<dbReference type="Gene3D" id="4.10.240.10">
    <property type="entry name" value="Zn(2)-C6 fungal-type DNA-binding domain"/>
    <property type="match status" value="1"/>
</dbReference>
<gene>
    <name evidence="8" type="ORF">NKR23_g3342</name>
</gene>
<dbReference type="PROSITE" id="PS00463">
    <property type="entry name" value="ZN2_CY6_FUNGAL_1"/>
    <property type="match status" value="1"/>
</dbReference>
<dbReference type="SMART" id="SM00066">
    <property type="entry name" value="GAL4"/>
    <property type="match status" value="1"/>
</dbReference>
<keyword evidence="9" id="KW-1185">Reference proteome</keyword>
<evidence type="ECO:0000256" key="6">
    <source>
        <dbReference type="SAM" id="MobiDB-lite"/>
    </source>
</evidence>
<dbReference type="InterPro" id="IPR001138">
    <property type="entry name" value="Zn2Cys6_DnaBD"/>
</dbReference>
<proteinExistence type="predicted"/>
<keyword evidence="3" id="KW-0238">DNA-binding</keyword>
<accession>A0AA38RME5</accession>
<dbReference type="GO" id="GO:0005634">
    <property type="term" value="C:nucleus"/>
    <property type="evidence" value="ECO:0007669"/>
    <property type="project" value="UniProtKB-SubCell"/>
</dbReference>
<dbReference type="PANTHER" id="PTHR31845:SF10">
    <property type="entry name" value="ZN(II)2CYS6 TRANSCRIPTION FACTOR (EUROFUNG)"/>
    <property type="match status" value="1"/>
</dbReference>
<dbReference type="PROSITE" id="PS50048">
    <property type="entry name" value="ZN2_CY6_FUNGAL_2"/>
    <property type="match status" value="1"/>
</dbReference>
<evidence type="ECO:0000313" key="9">
    <source>
        <dbReference type="Proteomes" id="UP001174694"/>
    </source>
</evidence>
<evidence type="ECO:0000256" key="4">
    <source>
        <dbReference type="ARBA" id="ARBA00023163"/>
    </source>
</evidence>
<keyword evidence="4" id="KW-0804">Transcription</keyword>
<feature type="domain" description="Zn(2)-C6 fungal-type" evidence="7">
    <location>
        <begin position="23"/>
        <end position="57"/>
    </location>
</feature>
<dbReference type="SUPFAM" id="SSF57701">
    <property type="entry name" value="Zn2/Cys6 DNA-binding domain"/>
    <property type="match status" value="1"/>
</dbReference>
<dbReference type="Proteomes" id="UP001174694">
    <property type="component" value="Unassembled WGS sequence"/>
</dbReference>
<evidence type="ECO:0000256" key="5">
    <source>
        <dbReference type="ARBA" id="ARBA00023242"/>
    </source>
</evidence>
<evidence type="ECO:0000256" key="2">
    <source>
        <dbReference type="ARBA" id="ARBA00023015"/>
    </source>
</evidence>
<dbReference type="GO" id="GO:0000981">
    <property type="term" value="F:DNA-binding transcription factor activity, RNA polymerase II-specific"/>
    <property type="evidence" value="ECO:0007669"/>
    <property type="project" value="InterPro"/>
</dbReference>
<dbReference type="GO" id="GO:0000976">
    <property type="term" value="F:transcription cis-regulatory region binding"/>
    <property type="evidence" value="ECO:0007669"/>
    <property type="project" value="TreeGrafter"/>
</dbReference>
<dbReference type="CDD" id="cd00067">
    <property type="entry name" value="GAL4"/>
    <property type="match status" value="1"/>
</dbReference>
<dbReference type="CDD" id="cd12148">
    <property type="entry name" value="fungal_TF_MHR"/>
    <property type="match status" value="1"/>
</dbReference>
<keyword evidence="2" id="KW-0805">Transcription regulation</keyword>
<feature type="region of interest" description="Disordered" evidence="6">
    <location>
        <begin position="1"/>
        <end position="21"/>
    </location>
</feature>
<organism evidence="8 9">
    <name type="scientific">Pleurostoma richardsiae</name>
    <dbReference type="NCBI Taxonomy" id="41990"/>
    <lineage>
        <taxon>Eukaryota</taxon>
        <taxon>Fungi</taxon>
        <taxon>Dikarya</taxon>
        <taxon>Ascomycota</taxon>
        <taxon>Pezizomycotina</taxon>
        <taxon>Sordariomycetes</taxon>
        <taxon>Sordariomycetidae</taxon>
        <taxon>Calosphaeriales</taxon>
        <taxon>Pleurostomataceae</taxon>
        <taxon>Pleurostoma</taxon>
    </lineage>
</organism>
<keyword evidence="5" id="KW-0539">Nucleus</keyword>
<dbReference type="InterPro" id="IPR036864">
    <property type="entry name" value="Zn2-C6_fun-type_DNA-bd_sf"/>
</dbReference>
<feature type="region of interest" description="Disordered" evidence="6">
    <location>
        <begin position="113"/>
        <end position="148"/>
    </location>
</feature>
<evidence type="ECO:0000313" key="8">
    <source>
        <dbReference type="EMBL" id="KAJ9150790.1"/>
    </source>
</evidence>
<evidence type="ECO:0000259" key="7">
    <source>
        <dbReference type="PROSITE" id="PS50048"/>
    </source>
</evidence>
<dbReference type="EMBL" id="JANBVO010000007">
    <property type="protein sequence ID" value="KAJ9150790.1"/>
    <property type="molecule type" value="Genomic_DNA"/>
</dbReference>
<reference evidence="8" key="1">
    <citation type="submission" date="2022-07" db="EMBL/GenBank/DDBJ databases">
        <title>Fungi with potential for degradation of polypropylene.</title>
        <authorList>
            <person name="Gostincar C."/>
        </authorList>
    </citation>
    <scope>NUCLEOTIDE SEQUENCE</scope>
    <source>
        <strain evidence="8">EXF-13308</strain>
    </source>
</reference>
<evidence type="ECO:0000256" key="3">
    <source>
        <dbReference type="ARBA" id="ARBA00023125"/>
    </source>
</evidence>
<comment type="caution">
    <text evidence="8">The sequence shown here is derived from an EMBL/GenBank/DDBJ whole genome shotgun (WGS) entry which is preliminary data.</text>
</comment>